<gene>
    <name evidence="17" type="ORF">AMJ39_06335</name>
</gene>
<evidence type="ECO:0000256" key="2">
    <source>
        <dbReference type="ARBA" id="ARBA00004236"/>
    </source>
</evidence>
<dbReference type="SUPFAM" id="SSF55785">
    <property type="entry name" value="PYP-like sensor domain (PAS domain)"/>
    <property type="match status" value="1"/>
</dbReference>
<keyword evidence="13" id="KW-0812">Transmembrane</keyword>
<evidence type="ECO:0000313" key="17">
    <source>
        <dbReference type="EMBL" id="KPJ52972.1"/>
    </source>
</evidence>
<dbReference type="Pfam" id="PF02518">
    <property type="entry name" value="HATPase_c"/>
    <property type="match status" value="1"/>
</dbReference>
<dbReference type="InterPro" id="IPR031967">
    <property type="entry name" value="PhoR_single_Cache-like_dom"/>
</dbReference>
<comment type="subcellular location">
    <subcellularLocation>
        <location evidence="2">Cell membrane</location>
    </subcellularLocation>
</comment>
<feature type="coiled-coil region" evidence="12">
    <location>
        <begin position="218"/>
        <end position="245"/>
    </location>
</feature>
<evidence type="ECO:0000259" key="16">
    <source>
        <dbReference type="PROSITE" id="PS50885"/>
    </source>
</evidence>
<keyword evidence="13" id="KW-1133">Transmembrane helix</keyword>
<keyword evidence="12" id="KW-0175">Coiled coil</keyword>
<comment type="catalytic activity">
    <reaction evidence="1">
        <text>ATP + protein L-histidine = ADP + protein N-phospho-L-histidine.</text>
        <dbReference type="EC" id="2.7.13.3"/>
    </reaction>
</comment>
<dbReference type="PROSITE" id="PS50112">
    <property type="entry name" value="PAS"/>
    <property type="match status" value="1"/>
</dbReference>
<dbReference type="SMART" id="SM00387">
    <property type="entry name" value="HATPase_c"/>
    <property type="match status" value="1"/>
</dbReference>
<dbReference type="InterPro" id="IPR013656">
    <property type="entry name" value="PAS_4"/>
</dbReference>
<dbReference type="InterPro" id="IPR005467">
    <property type="entry name" value="His_kinase_dom"/>
</dbReference>
<evidence type="ECO:0000256" key="6">
    <source>
        <dbReference type="ARBA" id="ARBA00022679"/>
    </source>
</evidence>
<dbReference type="SMART" id="SM00388">
    <property type="entry name" value="HisKA"/>
    <property type="match status" value="1"/>
</dbReference>
<evidence type="ECO:0000256" key="12">
    <source>
        <dbReference type="SAM" id="Coils"/>
    </source>
</evidence>
<feature type="domain" description="PAS" evidence="15">
    <location>
        <begin position="245"/>
        <end position="296"/>
    </location>
</feature>
<dbReference type="InterPro" id="IPR036890">
    <property type="entry name" value="HATPase_C_sf"/>
</dbReference>
<dbReference type="Pfam" id="PF00512">
    <property type="entry name" value="HisKA"/>
    <property type="match status" value="1"/>
</dbReference>
<sequence>MRRRRLLWQLYVFYLFTIIVAFLAIVGLTPRFFRALYVDATSQDLEARARLIKEQLVGLSDPARIDALCKKLGRECSTRITVVDFAGNVLGDSDEDPLRMENHGDRPEIARALRGQAGSSMRYSQTRQMQLMYTAVPLEVDGEIVGAVRTSVPPGFVASALRSIYVRITVLMLVVVGLFAAVSLVVSRRVSRLLGELGRGARSFGRAELGRRLPISEIAEIAALAESLNEMAARLDERLRTTTRERNEREAILSSMQEGVLAVDSSGCVVEMNVACGRLLGVDPDSADGRAIEEVLRNVELQAFVGRALTSAEPTEGDIFVAGAPDRFLQAHGAALRDADGRRAGAVIVLNDVTRLRRLERVRRDFVANVSHELKTPITSIRGAAETIGSGALERPRDAERFLEMIARQADRLNAIIEDLLMISRLEQEEERRELELEKGSIEPVVRAAIRTCESEAAAKDISIETTFEGGLTARIDVALLESAVVNLIDNAIKFSEEGGTILVSATKEADEIVIRVRDEGCGIGAQHLPRIFERFYRVDNARSRKLGGTGLGLAIVKHVAQVHGATISVQSSPGKGSTFVIHLPAA</sequence>
<dbReference type="CDD" id="cd06225">
    <property type="entry name" value="HAMP"/>
    <property type="match status" value="1"/>
</dbReference>
<evidence type="ECO:0000256" key="1">
    <source>
        <dbReference type="ARBA" id="ARBA00000085"/>
    </source>
</evidence>
<dbReference type="PATRIC" id="fig|1703770.3.peg.1214"/>
<dbReference type="InterPro" id="IPR003594">
    <property type="entry name" value="HATPase_dom"/>
</dbReference>
<evidence type="ECO:0000256" key="4">
    <source>
        <dbReference type="ARBA" id="ARBA00022475"/>
    </source>
</evidence>
<dbReference type="FunFam" id="3.30.565.10:FF:000006">
    <property type="entry name" value="Sensor histidine kinase WalK"/>
    <property type="match status" value="1"/>
</dbReference>
<evidence type="ECO:0000256" key="13">
    <source>
        <dbReference type="SAM" id="Phobius"/>
    </source>
</evidence>
<dbReference type="Gene3D" id="3.30.450.20">
    <property type="entry name" value="PAS domain"/>
    <property type="match status" value="2"/>
</dbReference>
<reference evidence="17 18" key="1">
    <citation type="journal article" date="2015" name="Microbiome">
        <title>Genomic resolution of linkages in carbon, nitrogen, and sulfur cycling among widespread estuary sediment bacteria.</title>
        <authorList>
            <person name="Baker B.J."/>
            <person name="Lazar C.S."/>
            <person name="Teske A.P."/>
            <person name="Dick G.J."/>
        </authorList>
    </citation>
    <scope>NUCLEOTIDE SEQUENCE [LARGE SCALE GENOMIC DNA]</scope>
    <source>
        <strain evidence="17">DG_24</strain>
    </source>
</reference>
<evidence type="ECO:0000256" key="3">
    <source>
        <dbReference type="ARBA" id="ARBA00012438"/>
    </source>
</evidence>
<dbReference type="GO" id="GO:0000155">
    <property type="term" value="F:phosphorelay sensor kinase activity"/>
    <property type="evidence" value="ECO:0007669"/>
    <property type="project" value="InterPro"/>
</dbReference>
<dbReference type="PROSITE" id="PS50885">
    <property type="entry name" value="HAMP"/>
    <property type="match status" value="1"/>
</dbReference>
<feature type="transmembrane region" description="Helical" evidence="13">
    <location>
        <begin position="12"/>
        <end position="33"/>
    </location>
</feature>
<keyword evidence="10" id="KW-0902">Two-component regulatory system</keyword>
<dbReference type="InterPro" id="IPR000014">
    <property type="entry name" value="PAS"/>
</dbReference>
<evidence type="ECO:0000259" key="14">
    <source>
        <dbReference type="PROSITE" id="PS50109"/>
    </source>
</evidence>
<keyword evidence="11 13" id="KW-0472">Membrane</keyword>
<dbReference type="Gene3D" id="3.30.565.10">
    <property type="entry name" value="Histidine kinase-like ATPase, C-terminal domain"/>
    <property type="match status" value="1"/>
</dbReference>
<dbReference type="InterPro" id="IPR003660">
    <property type="entry name" value="HAMP_dom"/>
</dbReference>
<dbReference type="STRING" id="1703770.AMJ39_06335"/>
<evidence type="ECO:0000256" key="10">
    <source>
        <dbReference type="ARBA" id="ARBA00023012"/>
    </source>
</evidence>
<evidence type="ECO:0000256" key="7">
    <source>
        <dbReference type="ARBA" id="ARBA00022741"/>
    </source>
</evidence>
<feature type="domain" description="HAMP" evidence="16">
    <location>
        <begin position="188"/>
        <end position="240"/>
    </location>
</feature>
<dbReference type="FunFam" id="1.10.287.130:FF:000008">
    <property type="entry name" value="Two-component sensor histidine kinase"/>
    <property type="match status" value="1"/>
</dbReference>
<dbReference type="PANTHER" id="PTHR45453">
    <property type="entry name" value="PHOSPHATE REGULON SENSOR PROTEIN PHOR"/>
    <property type="match status" value="1"/>
</dbReference>
<dbReference type="InterPro" id="IPR004358">
    <property type="entry name" value="Sig_transdc_His_kin-like_C"/>
</dbReference>
<dbReference type="InterPro" id="IPR036097">
    <property type="entry name" value="HisK_dim/P_sf"/>
</dbReference>
<dbReference type="EMBL" id="LIZS01000034">
    <property type="protein sequence ID" value="KPJ52972.1"/>
    <property type="molecule type" value="Genomic_DNA"/>
</dbReference>
<dbReference type="InterPro" id="IPR050351">
    <property type="entry name" value="BphY/WalK/GraS-like"/>
</dbReference>
<keyword evidence="4" id="KW-1003">Cell membrane</keyword>
<dbReference type="InterPro" id="IPR003661">
    <property type="entry name" value="HisK_dim/P_dom"/>
</dbReference>
<dbReference type="GO" id="GO:0005524">
    <property type="term" value="F:ATP binding"/>
    <property type="evidence" value="ECO:0007669"/>
    <property type="project" value="UniProtKB-KW"/>
</dbReference>
<dbReference type="Pfam" id="PF08448">
    <property type="entry name" value="PAS_4"/>
    <property type="match status" value="1"/>
</dbReference>
<evidence type="ECO:0000259" key="15">
    <source>
        <dbReference type="PROSITE" id="PS50112"/>
    </source>
</evidence>
<dbReference type="PRINTS" id="PR00344">
    <property type="entry name" value="BCTRLSENSOR"/>
</dbReference>
<dbReference type="GO" id="GO:0004721">
    <property type="term" value="F:phosphoprotein phosphatase activity"/>
    <property type="evidence" value="ECO:0007669"/>
    <property type="project" value="TreeGrafter"/>
</dbReference>
<keyword evidence="5" id="KW-0597">Phosphoprotein</keyword>
<proteinExistence type="predicted"/>
<comment type="caution">
    <text evidence="17">The sequence shown here is derived from an EMBL/GenBank/DDBJ whole genome shotgun (WGS) entry which is preliminary data.</text>
</comment>
<keyword evidence="9" id="KW-0067">ATP-binding</keyword>
<dbReference type="SUPFAM" id="SSF47384">
    <property type="entry name" value="Homodimeric domain of signal transducing histidine kinase"/>
    <property type="match status" value="1"/>
</dbReference>
<dbReference type="InterPro" id="IPR035965">
    <property type="entry name" value="PAS-like_dom_sf"/>
</dbReference>
<dbReference type="Pfam" id="PF00672">
    <property type="entry name" value="HAMP"/>
    <property type="match status" value="1"/>
</dbReference>
<evidence type="ECO:0000256" key="5">
    <source>
        <dbReference type="ARBA" id="ARBA00022553"/>
    </source>
</evidence>
<dbReference type="Gene3D" id="1.10.287.130">
    <property type="match status" value="1"/>
</dbReference>
<dbReference type="Proteomes" id="UP000052008">
    <property type="component" value="Unassembled WGS sequence"/>
</dbReference>
<dbReference type="PROSITE" id="PS50109">
    <property type="entry name" value="HIS_KIN"/>
    <property type="match status" value="1"/>
</dbReference>
<dbReference type="SMART" id="SM00091">
    <property type="entry name" value="PAS"/>
    <property type="match status" value="1"/>
</dbReference>
<organism evidence="17 18">
    <name type="scientific">candidate division TA06 bacterium DG_24</name>
    <dbReference type="NCBI Taxonomy" id="1703770"/>
    <lineage>
        <taxon>Bacteria</taxon>
        <taxon>Bacteria division TA06</taxon>
    </lineage>
</organism>
<keyword evidence="6" id="KW-0808">Transferase</keyword>
<dbReference type="SMART" id="SM00304">
    <property type="entry name" value="HAMP"/>
    <property type="match status" value="1"/>
</dbReference>
<keyword evidence="7" id="KW-0547">Nucleotide-binding</keyword>
<dbReference type="AlphaFoldDB" id="A0A0S7WTQ9"/>
<dbReference type="Pfam" id="PF16736">
    <property type="entry name" value="sCache_like"/>
    <property type="match status" value="1"/>
</dbReference>
<dbReference type="NCBIfam" id="TIGR00229">
    <property type="entry name" value="sensory_box"/>
    <property type="match status" value="1"/>
</dbReference>
<dbReference type="GO" id="GO:0016036">
    <property type="term" value="P:cellular response to phosphate starvation"/>
    <property type="evidence" value="ECO:0007669"/>
    <property type="project" value="TreeGrafter"/>
</dbReference>
<dbReference type="Gene3D" id="6.10.340.10">
    <property type="match status" value="1"/>
</dbReference>
<name>A0A0S7WTQ9_UNCT6</name>
<evidence type="ECO:0000256" key="11">
    <source>
        <dbReference type="ARBA" id="ARBA00023136"/>
    </source>
</evidence>
<dbReference type="CDD" id="cd00075">
    <property type="entry name" value="HATPase"/>
    <property type="match status" value="1"/>
</dbReference>
<feature type="transmembrane region" description="Helical" evidence="13">
    <location>
        <begin position="164"/>
        <end position="186"/>
    </location>
</feature>
<dbReference type="CDD" id="cd00082">
    <property type="entry name" value="HisKA"/>
    <property type="match status" value="1"/>
</dbReference>
<dbReference type="SUPFAM" id="SSF55874">
    <property type="entry name" value="ATPase domain of HSP90 chaperone/DNA topoisomerase II/histidine kinase"/>
    <property type="match status" value="1"/>
</dbReference>
<evidence type="ECO:0000313" key="18">
    <source>
        <dbReference type="Proteomes" id="UP000052008"/>
    </source>
</evidence>
<dbReference type="PANTHER" id="PTHR45453:SF1">
    <property type="entry name" value="PHOSPHATE REGULON SENSOR PROTEIN PHOR"/>
    <property type="match status" value="1"/>
</dbReference>
<protein>
    <recommendedName>
        <fullName evidence="3">histidine kinase</fullName>
        <ecNumber evidence="3">2.7.13.3</ecNumber>
    </recommendedName>
</protein>
<evidence type="ECO:0000256" key="9">
    <source>
        <dbReference type="ARBA" id="ARBA00022840"/>
    </source>
</evidence>
<keyword evidence="8" id="KW-0418">Kinase</keyword>
<accession>A0A0S7WTQ9</accession>
<dbReference type="GO" id="GO:0005886">
    <property type="term" value="C:plasma membrane"/>
    <property type="evidence" value="ECO:0007669"/>
    <property type="project" value="UniProtKB-SubCell"/>
</dbReference>
<evidence type="ECO:0000256" key="8">
    <source>
        <dbReference type="ARBA" id="ARBA00022777"/>
    </source>
</evidence>
<dbReference type="EC" id="2.7.13.3" evidence="3"/>
<feature type="domain" description="Histidine kinase" evidence="14">
    <location>
        <begin position="369"/>
        <end position="587"/>
    </location>
</feature>